<organism evidence="6 7">
    <name type="scientific">Novosphingobium aureum</name>
    <dbReference type="NCBI Taxonomy" id="2792964"/>
    <lineage>
        <taxon>Bacteria</taxon>
        <taxon>Pseudomonadati</taxon>
        <taxon>Pseudomonadota</taxon>
        <taxon>Alphaproteobacteria</taxon>
        <taxon>Sphingomonadales</taxon>
        <taxon>Sphingomonadaceae</taxon>
        <taxon>Novosphingobium</taxon>
    </lineage>
</organism>
<evidence type="ECO:0000313" key="7">
    <source>
        <dbReference type="Proteomes" id="UP000617634"/>
    </source>
</evidence>
<evidence type="ECO:0000256" key="3">
    <source>
        <dbReference type="SAM" id="MobiDB-lite"/>
    </source>
</evidence>
<dbReference type="PANTHER" id="PTHR30469:SF15">
    <property type="entry name" value="HLYD FAMILY OF SECRETION PROTEINS"/>
    <property type="match status" value="1"/>
</dbReference>
<accession>A0A931MMH1</accession>
<reference evidence="6" key="1">
    <citation type="submission" date="2020-11" db="EMBL/GenBank/DDBJ databases">
        <title>Novosphingobium aureum sp. nov., a marine bacterium isolated from sediment of a salt flat.</title>
        <authorList>
            <person name="Yoo Y."/>
            <person name="Kim J.-J."/>
        </authorList>
    </citation>
    <scope>NUCLEOTIDE SEQUENCE</scope>
    <source>
        <strain evidence="6">YJ-S2-02</strain>
    </source>
</reference>
<comment type="caution">
    <text evidence="6">The sequence shown here is derived from an EMBL/GenBank/DDBJ whole genome shotgun (WGS) entry which is preliminary data.</text>
</comment>
<dbReference type="InterPro" id="IPR006143">
    <property type="entry name" value="RND_pump_MFP"/>
</dbReference>
<sequence>MTDPRDLSENTGPDSAETGAHSPLDTFLGASPRRGRRHLVSLFVLLAAAVAILFLFVRFFAGEDSPYFVAPVAVGNVTPRLSERGEVYGERQLEIRARLAGRLEKLEVASGARVKYGQTLAVIDAAQAGQTLEAREAELRAAEAQLAAAQARAGEAGSRLARFERVWRESDHRVPSLNELEEARTRARIAREGVSAAENAVAAARIGARSASHRLEGTTVRAPFDGTIVVHDLHEGAAVREDALLFTLVPDDARLKLSVPIASRTAMKLSPGAIASVRFDDLPDLEQTATLASIEGSGDERHAEFMLEQPDQAIRPGMAARLEIELAERRDVLLVPDAALEFRPEGPANDSAGRTQGEVHLLADDGNPRRVYVTTGGSDGNRTEIFSEAVRPGDDVIIGWRDPPGTAPDATGSAPPAGR</sequence>
<dbReference type="Proteomes" id="UP000617634">
    <property type="component" value="Unassembled WGS sequence"/>
</dbReference>
<dbReference type="GO" id="GO:1990281">
    <property type="term" value="C:efflux pump complex"/>
    <property type="evidence" value="ECO:0007669"/>
    <property type="project" value="TreeGrafter"/>
</dbReference>
<evidence type="ECO:0000256" key="2">
    <source>
        <dbReference type="SAM" id="Coils"/>
    </source>
</evidence>
<keyword evidence="7" id="KW-1185">Reference proteome</keyword>
<dbReference type="EMBL" id="JADZGI010000009">
    <property type="protein sequence ID" value="MBH0115132.1"/>
    <property type="molecule type" value="Genomic_DNA"/>
</dbReference>
<evidence type="ECO:0000313" key="6">
    <source>
        <dbReference type="EMBL" id="MBH0115132.1"/>
    </source>
</evidence>
<name>A0A931MMH1_9SPHN</name>
<dbReference type="NCBIfam" id="TIGR01730">
    <property type="entry name" value="RND_mfp"/>
    <property type="match status" value="1"/>
</dbReference>
<keyword evidence="2" id="KW-0175">Coiled coil</keyword>
<dbReference type="GO" id="GO:0015562">
    <property type="term" value="F:efflux transmembrane transporter activity"/>
    <property type="evidence" value="ECO:0007669"/>
    <property type="project" value="TreeGrafter"/>
</dbReference>
<dbReference type="Gene3D" id="1.10.287.470">
    <property type="entry name" value="Helix hairpin bin"/>
    <property type="match status" value="1"/>
</dbReference>
<dbReference type="SUPFAM" id="SSF111369">
    <property type="entry name" value="HlyD-like secretion proteins"/>
    <property type="match status" value="1"/>
</dbReference>
<dbReference type="RefSeq" id="WP_197167326.1">
    <property type="nucleotide sequence ID" value="NZ_JADZGI010000009.1"/>
</dbReference>
<feature type="transmembrane region" description="Helical" evidence="4">
    <location>
        <begin position="39"/>
        <end position="61"/>
    </location>
</feature>
<feature type="coiled-coil region" evidence="2">
    <location>
        <begin position="125"/>
        <end position="200"/>
    </location>
</feature>
<feature type="domain" description="CzcB-like barrel-sandwich hybrid" evidence="5">
    <location>
        <begin position="93"/>
        <end position="248"/>
    </location>
</feature>
<feature type="region of interest" description="Disordered" evidence="3">
    <location>
        <begin position="397"/>
        <end position="419"/>
    </location>
</feature>
<dbReference type="PANTHER" id="PTHR30469">
    <property type="entry name" value="MULTIDRUG RESISTANCE PROTEIN MDTA"/>
    <property type="match status" value="1"/>
</dbReference>
<keyword evidence="4" id="KW-0472">Membrane</keyword>
<dbReference type="AlphaFoldDB" id="A0A931MMH1"/>
<dbReference type="Pfam" id="PF25973">
    <property type="entry name" value="BSH_CzcB"/>
    <property type="match status" value="1"/>
</dbReference>
<proteinExistence type="inferred from homology"/>
<keyword evidence="4" id="KW-0812">Transmembrane</keyword>
<dbReference type="Gene3D" id="2.40.50.100">
    <property type="match status" value="1"/>
</dbReference>
<comment type="similarity">
    <text evidence="1">Belongs to the membrane fusion protein (MFP) (TC 8.A.1) family.</text>
</comment>
<evidence type="ECO:0000259" key="5">
    <source>
        <dbReference type="Pfam" id="PF25973"/>
    </source>
</evidence>
<keyword evidence="4" id="KW-1133">Transmembrane helix</keyword>
<dbReference type="Gene3D" id="2.40.30.170">
    <property type="match status" value="1"/>
</dbReference>
<evidence type="ECO:0000256" key="1">
    <source>
        <dbReference type="ARBA" id="ARBA00009477"/>
    </source>
</evidence>
<evidence type="ECO:0000256" key="4">
    <source>
        <dbReference type="SAM" id="Phobius"/>
    </source>
</evidence>
<dbReference type="Gene3D" id="2.40.420.20">
    <property type="match status" value="1"/>
</dbReference>
<protein>
    <submittedName>
        <fullName evidence="6">Efflux RND transporter periplasmic adaptor subunit</fullName>
    </submittedName>
</protein>
<feature type="region of interest" description="Disordered" evidence="3">
    <location>
        <begin position="1"/>
        <end position="27"/>
    </location>
</feature>
<dbReference type="InterPro" id="IPR058647">
    <property type="entry name" value="BSH_CzcB-like"/>
</dbReference>
<gene>
    <name evidence="6" type="ORF">I5E68_19500</name>
</gene>